<reference evidence="3" key="1">
    <citation type="journal article" date="2019" name="Int. J. Syst. Evol. Microbiol.">
        <title>The Global Catalogue of Microorganisms (GCM) 10K type strain sequencing project: providing services to taxonomists for standard genome sequencing and annotation.</title>
        <authorList>
            <consortium name="The Broad Institute Genomics Platform"/>
            <consortium name="The Broad Institute Genome Sequencing Center for Infectious Disease"/>
            <person name="Wu L."/>
            <person name="Ma J."/>
        </authorList>
    </citation>
    <scope>NUCLEOTIDE SEQUENCE [LARGE SCALE GENOMIC DNA]</scope>
    <source>
        <strain evidence="3">CGMCC 4.1799</strain>
    </source>
</reference>
<evidence type="ECO:0000313" key="2">
    <source>
        <dbReference type="EMBL" id="MFC5545519.1"/>
    </source>
</evidence>
<dbReference type="InterPro" id="IPR037883">
    <property type="entry name" value="Knr4/Smi1-like_sf"/>
</dbReference>
<dbReference type="Pfam" id="PF09346">
    <property type="entry name" value="SMI1_KNR4"/>
    <property type="match status" value="1"/>
</dbReference>
<dbReference type="SUPFAM" id="SSF160631">
    <property type="entry name" value="SMI1/KNR4-like"/>
    <property type="match status" value="1"/>
</dbReference>
<feature type="domain" description="Knr4/Smi1-like" evidence="1">
    <location>
        <begin position="35"/>
        <end position="155"/>
    </location>
</feature>
<dbReference type="Proteomes" id="UP001596055">
    <property type="component" value="Unassembled WGS sequence"/>
</dbReference>
<name>A0ABW0RL63_9GAMM</name>
<proteinExistence type="predicted"/>
<evidence type="ECO:0000259" key="1">
    <source>
        <dbReference type="Pfam" id="PF09346"/>
    </source>
</evidence>
<dbReference type="InterPro" id="IPR018958">
    <property type="entry name" value="Knr4/Smi1-like_dom"/>
</dbReference>
<comment type="caution">
    <text evidence="2">The sequence shown here is derived from an EMBL/GenBank/DDBJ whole genome shotgun (WGS) entry which is preliminary data.</text>
</comment>
<dbReference type="Gene3D" id="3.40.1580.10">
    <property type="entry name" value="SMI1/KNR4-like"/>
    <property type="match status" value="1"/>
</dbReference>
<sequence>MDWAKEIVVMVAVKQAIADLDDQGLWPHHFPEVAASNDDLQSLEASLGFELDKEFAVFLTKANGWKGFYQTVNLFGTSELAGGPEFRRAEKVLDSIQKDVLSQSGLARNSLLPIAASTADSDVFALCKPNSQFFGQIIWLAGAEIDRFSSFNEFYLSMVDYNRNEYQDLKNERTWM</sequence>
<dbReference type="RefSeq" id="WP_248156449.1">
    <property type="nucleotide sequence ID" value="NZ_JAKZAJ010000002.1"/>
</dbReference>
<keyword evidence="3" id="KW-1185">Reference proteome</keyword>
<dbReference type="EMBL" id="JBHSNL010000001">
    <property type="protein sequence ID" value="MFC5545519.1"/>
    <property type="molecule type" value="Genomic_DNA"/>
</dbReference>
<evidence type="ECO:0000313" key="3">
    <source>
        <dbReference type="Proteomes" id="UP001596055"/>
    </source>
</evidence>
<accession>A0ABW0RL63</accession>
<gene>
    <name evidence="2" type="ORF">ACFPQA_10660</name>
</gene>
<organism evidence="2 3">
    <name type="scientific">Marinobacter koreensis</name>
    <dbReference type="NCBI Taxonomy" id="335974"/>
    <lineage>
        <taxon>Bacteria</taxon>
        <taxon>Pseudomonadati</taxon>
        <taxon>Pseudomonadota</taxon>
        <taxon>Gammaproteobacteria</taxon>
        <taxon>Pseudomonadales</taxon>
        <taxon>Marinobacteraceae</taxon>
        <taxon>Marinobacter</taxon>
    </lineage>
</organism>
<protein>
    <submittedName>
        <fullName evidence="2">SMI1/KNR4 family protein</fullName>
    </submittedName>
</protein>